<dbReference type="PANTHER" id="PTHR33908:SF11">
    <property type="entry name" value="MEMBRANE PROTEIN"/>
    <property type="match status" value="1"/>
</dbReference>
<evidence type="ECO:0000256" key="4">
    <source>
        <dbReference type="ARBA" id="ARBA00022679"/>
    </source>
</evidence>
<reference evidence="10 11" key="1">
    <citation type="journal article" date="2016" name="Nat. Commun.">
        <title>Thousands of microbial genomes shed light on interconnected biogeochemical processes in an aquifer system.</title>
        <authorList>
            <person name="Anantharaman K."/>
            <person name="Brown C.T."/>
            <person name="Hug L.A."/>
            <person name="Sharon I."/>
            <person name="Castelle C.J."/>
            <person name="Probst A.J."/>
            <person name="Thomas B.C."/>
            <person name="Singh A."/>
            <person name="Wilkins M.J."/>
            <person name="Karaoz U."/>
            <person name="Brodie E.L."/>
            <person name="Williams K.H."/>
            <person name="Hubbard S.S."/>
            <person name="Banfield J.F."/>
        </authorList>
    </citation>
    <scope>NUCLEOTIDE SEQUENCE [LARGE SCALE GENOMIC DNA]</scope>
</reference>
<evidence type="ECO:0000256" key="1">
    <source>
        <dbReference type="ARBA" id="ARBA00004651"/>
    </source>
</evidence>
<dbReference type="GO" id="GO:0016763">
    <property type="term" value="F:pentosyltransferase activity"/>
    <property type="evidence" value="ECO:0007669"/>
    <property type="project" value="TreeGrafter"/>
</dbReference>
<accession>A0A1F8AQB4</accession>
<feature type="transmembrane region" description="Helical" evidence="8">
    <location>
        <begin position="329"/>
        <end position="349"/>
    </location>
</feature>
<feature type="transmembrane region" description="Helical" evidence="8">
    <location>
        <begin position="305"/>
        <end position="323"/>
    </location>
</feature>
<dbReference type="InterPro" id="IPR038731">
    <property type="entry name" value="RgtA/B/C-like"/>
</dbReference>
<evidence type="ECO:0000256" key="7">
    <source>
        <dbReference type="ARBA" id="ARBA00023136"/>
    </source>
</evidence>
<evidence type="ECO:0000256" key="6">
    <source>
        <dbReference type="ARBA" id="ARBA00022989"/>
    </source>
</evidence>
<feature type="transmembrane region" description="Helical" evidence="8">
    <location>
        <begin position="80"/>
        <end position="100"/>
    </location>
</feature>
<keyword evidence="6 8" id="KW-1133">Transmembrane helix</keyword>
<keyword evidence="4" id="KW-0808">Transferase</keyword>
<keyword evidence="3" id="KW-0328">Glycosyltransferase</keyword>
<evidence type="ECO:0000256" key="5">
    <source>
        <dbReference type="ARBA" id="ARBA00022692"/>
    </source>
</evidence>
<feature type="domain" description="Glycosyltransferase RgtA/B/C/D-like" evidence="9">
    <location>
        <begin position="87"/>
        <end position="241"/>
    </location>
</feature>
<dbReference type="Pfam" id="PF13231">
    <property type="entry name" value="PMT_2"/>
    <property type="match status" value="1"/>
</dbReference>
<dbReference type="PANTHER" id="PTHR33908">
    <property type="entry name" value="MANNOSYLTRANSFERASE YKCB-RELATED"/>
    <property type="match status" value="1"/>
</dbReference>
<evidence type="ECO:0000256" key="2">
    <source>
        <dbReference type="ARBA" id="ARBA00022475"/>
    </source>
</evidence>
<keyword evidence="2" id="KW-1003">Cell membrane</keyword>
<dbReference type="Proteomes" id="UP000178603">
    <property type="component" value="Unassembled WGS sequence"/>
</dbReference>
<keyword evidence="5 8" id="KW-0812">Transmembrane</keyword>
<sequence>MQMKKRNKRIPALLLLTAIVLGGFLVRLVKIDSPVADWHSWRQADTASVTKNFVERGVDLLYPRYHDVSSIQSGMTNLRGFRMVEFPVFNLFHYMFFSLFGTFSLEVWGRLTSVFSALVTSLFLYKLGQKFIGIAGGLLTAFFYLFIPFNIYFTRVILPEPLSVAFGVAAVWFFVKYFYSDSAFSLFFSAILFAISLLIKPFAVFYSIPVIYLIFVKHKSIYGIAKSIRLLIYLDIALIPLFLWRAWINQFPQGIPRFVWAFNGDNIRFRPAFWRWIFAERLGTLILGVSGIALFVEGLLHSKTFLKMFFLGSLVYVTVFATANVRHDYYQTFIIAPVSLVLAQGFISYWRQKNDLLPKFTAVFVVAVMFLVGFDRVKEFYKINHPEIIEAGRAVARVAPKQSLVIAPYNGDTAFLYQTGRWGWPVIDSSIPEIVEKGAQFYVSVNFDKDTTYAMENYKVIEKTDKYVVVDLRN</sequence>
<feature type="transmembrane region" description="Helical" evidence="8">
    <location>
        <begin position="273"/>
        <end position="296"/>
    </location>
</feature>
<feature type="transmembrane region" description="Helical" evidence="8">
    <location>
        <begin position="186"/>
        <end position="216"/>
    </location>
</feature>
<keyword evidence="7 8" id="KW-0472">Membrane</keyword>
<evidence type="ECO:0000313" key="11">
    <source>
        <dbReference type="Proteomes" id="UP000178603"/>
    </source>
</evidence>
<evidence type="ECO:0000256" key="3">
    <source>
        <dbReference type="ARBA" id="ARBA00022676"/>
    </source>
</evidence>
<evidence type="ECO:0000313" key="10">
    <source>
        <dbReference type="EMBL" id="OGM53831.1"/>
    </source>
</evidence>
<proteinExistence type="predicted"/>
<dbReference type="InterPro" id="IPR050297">
    <property type="entry name" value="LipidA_mod_glycosyltrf_83"/>
</dbReference>
<name>A0A1F8AQB4_9BACT</name>
<feature type="transmembrane region" description="Helical" evidence="8">
    <location>
        <begin position="356"/>
        <end position="374"/>
    </location>
</feature>
<feature type="transmembrane region" description="Helical" evidence="8">
    <location>
        <begin position="162"/>
        <end position="180"/>
    </location>
</feature>
<feature type="transmembrane region" description="Helical" evidence="8">
    <location>
        <begin position="228"/>
        <end position="248"/>
    </location>
</feature>
<comment type="caution">
    <text evidence="10">The sequence shown here is derived from an EMBL/GenBank/DDBJ whole genome shotgun (WGS) entry which is preliminary data.</text>
</comment>
<evidence type="ECO:0000259" key="9">
    <source>
        <dbReference type="Pfam" id="PF13231"/>
    </source>
</evidence>
<protein>
    <recommendedName>
        <fullName evidence="9">Glycosyltransferase RgtA/B/C/D-like domain-containing protein</fullName>
    </recommendedName>
</protein>
<dbReference type="AlphaFoldDB" id="A0A1F8AQB4"/>
<gene>
    <name evidence="10" type="ORF">A3E44_05440</name>
</gene>
<evidence type="ECO:0000256" key="8">
    <source>
        <dbReference type="SAM" id="Phobius"/>
    </source>
</evidence>
<organism evidence="10 11">
    <name type="scientific">Candidatus Woesebacteria bacterium RIFCSPHIGHO2_12_FULL_41_24</name>
    <dbReference type="NCBI Taxonomy" id="1802510"/>
    <lineage>
        <taxon>Bacteria</taxon>
        <taxon>Candidatus Woeseibacteriota</taxon>
    </lineage>
</organism>
<feature type="transmembrane region" description="Helical" evidence="8">
    <location>
        <begin position="131"/>
        <end position="153"/>
    </location>
</feature>
<dbReference type="GO" id="GO:0005886">
    <property type="term" value="C:plasma membrane"/>
    <property type="evidence" value="ECO:0007669"/>
    <property type="project" value="UniProtKB-SubCell"/>
</dbReference>
<dbReference type="EMBL" id="MGGW01000020">
    <property type="protein sequence ID" value="OGM53831.1"/>
    <property type="molecule type" value="Genomic_DNA"/>
</dbReference>
<comment type="subcellular location">
    <subcellularLocation>
        <location evidence="1">Cell membrane</location>
        <topology evidence="1">Multi-pass membrane protein</topology>
    </subcellularLocation>
</comment>
<dbReference type="GO" id="GO:0009103">
    <property type="term" value="P:lipopolysaccharide biosynthetic process"/>
    <property type="evidence" value="ECO:0007669"/>
    <property type="project" value="UniProtKB-ARBA"/>
</dbReference>